<evidence type="ECO:0000256" key="1">
    <source>
        <dbReference type="SAM" id="MobiDB-lite"/>
    </source>
</evidence>
<feature type="compositionally biased region" description="Polar residues" evidence="1">
    <location>
        <begin position="82"/>
        <end position="101"/>
    </location>
</feature>
<gene>
    <name evidence="2" type="ORF">D187_007123</name>
</gene>
<sequence>MTISSTKNHSAPPLPPRNNPAQTHTSQAPGKLEQTDGKQQGTTQAAGTSSHVHTPSASAPQDTFTVSNPNAHAGVTGPVGQTRPQTAGNVQASAQTQQTGNGPLAPDRAAAVMSFVNQQQGELLGRIAGGLKAGKISQEELGPLMESAQKLAQASGEASAKEQFMPNDTKNLSEMLMQHQATVINTLDSKQSIFSFFKKPSAAQQALAQQVGQLSQDVLQGRIRDGDLSKLISQQFGSPAGAGHAVSQPSVAGTEGAGATSAPPPPLPRRRSSSWAACCSSSVRWWAA</sequence>
<proteinExistence type="predicted"/>
<dbReference type="Proteomes" id="UP000011682">
    <property type="component" value="Unassembled WGS sequence"/>
</dbReference>
<evidence type="ECO:0000313" key="2">
    <source>
        <dbReference type="EMBL" id="EPX57369.1"/>
    </source>
</evidence>
<reference evidence="2" key="1">
    <citation type="submission" date="2013-05" db="EMBL/GenBank/DDBJ databases">
        <title>Genome assembly of Cystobacter fuscus DSM 2262.</title>
        <authorList>
            <person name="Sharma G."/>
            <person name="Khatri I."/>
            <person name="Kaur C."/>
            <person name="Mayilraj S."/>
            <person name="Subramanian S."/>
        </authorList>
    </citation>
    <scope>NUCLEOTIDE SEQUENCE [LARGE SCALE GENOMIC DNA]</scope>
    <source>
        <strain evidence="2">DSM 2262</strain>
    </source>
</reference>
<keyword evidence="3" id="KW-1185">Reference proteome</keyword>
<dbReference type="EMBL" id="ANAH02000064">
    <property type="protein sequence ID" value="EPX57369.1"/>
    <property type="molecule type" value="Genomic_DNA"/>
</dbReference>
<comment type="caution">
    <text evidence="2">The sequence shown here is derived from an EMBL/GenBank/DDBJ whole genome shotgun (WGS) entry which is preliminary data.</text>
</comment>
<dbReference type="AlphaFoldDB" id="S9Q7P9"/>
<organism evidence="2 3">
    <name type="scientific">Cystobacter fuscus (strain ATCC 25194 / DSM 2262 / NBRC 100088 / M29)</name>
    <dbReference type="NCBI Taxonomy" id="1242864"/>
    <lineage>
        <taxon>Bacteria</taxon>
        <taxon>Pseudomonadati</taxon>
        <taxon>Myxococcota</taxon>
        <taxon>Myxococcia</taxon>
        <taxon>Myxococcales</taxon>
        <taxon>Cystobacterineae</taxon>
        <taxon>Archangiaceae</taxon>
        <taxon>Cystobacter</taxon>
    </lineage>
</organism>
<feature type="compositionally biased region" description="Polar residues" evidence="1">
    <location>
        <begin position="19"/>
        <end position="28"/>
    </location>
</feature>
<feature type="compositionally biased region" description="Low complexity" evidence="1">
    <location>
        <begin position="250"/>
        <end position="261"/>
    </location>
</feature>
<dbReference type="RefSeq" id="WP_002628998.1">
    <property type="nucleotide sequence ID" value="NZ_ANAH02000064.1"/>
</dbReference>
<evidence type="ECO:0000313" key="3">
    <source>
        <dbReference type="Proteomes" id="UP000011682"/>
    </source>
</evidence>
<protein>
    <submittedName>
        <fullName evidence="2">Uncharacterized protein</fullName>
    </submittedName>
</protein>
<accession>S9Q7P9</accession>
<feature type="region of interest" description="Disordered" evidence="1">
    <location>
        <begin position="1"/>
        <end position="105"/>
    </location>
</feature>
<name>S9Q7P9_CYSF2</name>
<feature type="compositionally biased region" description="Polar residues" evidence="1">
    <location>
        <begin position="37"/>
        <end position="70"/>
    </location>
</feature>
<feature type="region of interest" description="Disordered" evidence="1">
    <location>
        <begin position="239"/>
        <end position="274"/>
    </location>
</feature>